<dbReference type="CDD" id="cd18186">
    <property type="entry name" value="BTB_POZ_ZBTB_KLHL-like"/>
    <property type="match status" value="1"/>
</dbReference>
<gene>
    <name evidence="3" type="ORF">BDN70DRAFT_804032</name>
</gene>
<dbReference type="EMBL" id="MU155183">
    <property type="protein sequence ID" value="KAF9481109.1"/>
    <property type="molecule type" value="Genomic_DNA"/>
</dbReference>
<dbReference type="PROSITE" id="PS50097">
    <property type="entry name" value="BTB"/>
    <property type="match status" value="1"/>
</dbReference>
<name>A0A9P5Z6V4_9AGAR</name>
<comment type="caution">
    <text evidence="3">The sequence shown here is derived from an EMBL/GenBank/DDBJ whole genome shotgun (WGS) entry which is preliminary data.</text>
</comment>
<dbReference type="Gene3D" id="3.30.710.10">
    <property type="entry name" value="Potassium Channel Kv1.1, Chain A"/>
    <property type="match status" value="1"/>
</dbReference>
<keyword evidence="4" id="KW-1185">Reference proteome</keyword>
<protein>
    <recommendedName>
        <fullName evidence="2">BTB domain-containing protein</fullName>
    </recommendedName>
</protein>
<dbReference type="AlphaFoldDB" id="A0A9P5Z6V4"/>
<dbReference type="SUPFAM" id="SSF54695">
    <property type="entry name" value="POZ domain"/>
    <property type="match status" value="1"/>
</dbReference>
<sequence>METEGPPRKRPRNDTNESDEPDTKGADAAVPEIEDITPPTRDETYYRADGDCVIRVEDVLFKVHRFLLVRDSAVFRDMFSMPQGSEEPSQITTDEDPVVLHDDVDDFRALCWGVYALPTEYMEQADESKVDIDIIACLYLIAQKYQFESHEKYARDLLKSHCTNVKDKPAAIKEFFIRKCPSTCLASLLKISLLADDPHIDSSLASALQKAWLFRLQARPDSSPSYAISVAENLGLRKFMGELYYHHMISSIPDQMEDSEVYERPDEDLEPHQRLPFYQGYMSLQLYWSDFMKGSRRKFKCPHGCNRVWTEFWPRFKLDLVGYHFDPRTSMNAFLKNIIKANKETYLETNISCITTYINDRIKEFDTNLADHFLGPVPSQPPIEID</sequence>
<organism evidence="3 4">
    <name type="scientific">Pholiota conissans</name>
    <dbReference type="NCBI Taxonomy" id="109636"/>
    <lineage>
        <taxon>Eukaryota</taxon>
        <taxon>Fungi</taxon>
        <taxon>Dikarya</taxon>
        <taxon>Basidiomycota</taxon>
        <taxon>Agaricomycotina</taxon>
        <taxon>Agaricomycetes</taxon>
        <taxon>Agaricomycetidae</taxon>
        <taxon>Agaricales</taxon>
        <taxon>Agaricineae</taxon>
        <taxon>Strophariaceae</taxon>
        <taxon>Pholiota</taxon>
    </lineage>
</organism>
<dbReference type="Pfam" id="PF00651">
    <property type="entry name" value="BTB"/>
    <property type="match status" value="1"/>
</dbReference>
<evidence type="ECO:0000313" key="3">
    <source>
        <dbReference type="EMBL" id="KAF9481109.1"/>
    </source>
</evidence>
<dbReference type="SMART" id="SM00225">
    <property type="entry name" value="BTB"/>
    <property type="match status" value="1"/>
</dbReference>
<accession>A0A9P5Z6V4</accession>
<evidence type="ECO:0000259" key="2">
    <source>
        <dbReference type="PROSITE" id="PS50097"/>
    </source>
</evidence>
<feature type="region of interest" description="Disordered" evidence="1">
    <location>
        <begin position="1"/>
        <end position="30"/>
    </location>
</feature>
<reference evidence="3" key="1">
    <citation type="submission" date="2020-11" db="EMBL/GenBank/DDBJ databases">
        <authorList>
            <consortium name="DOE Joint Genome Institute"/>
            <person name="Ahrendt S."/>
            <person name="Riley R."/>
            <person name="Andreopoulos W."/>
            <person name="Labutti K."/>
            <person name="Pangilinan J."/>
            <person name="Ruiz-Duenas F.J."/>
            <person name="Barrasa J.M."/>
            <person name="Sanchez-Garcia M."/>
            <person name="Camarero S."/>
            <person name="Miyauchi S."/>
            <person name="Serrano A."/>
            <person name="Linde D."/>
            <person name="Babiker R."/>
            <person name="Drula E."/>
            <person name="Ayuso-Fernandez I."/>
            <person name="Pacheco R."/>
            <person name="Padilla G."/>
            <person name="Ferreira P."/>
            <person name="Barriuso J."/>
            <person name="Kellner H."/>
            <person name="Castanera R."/>
            <person name="Alfaro M."/>
            <person name="Ramirez L."/>
            <person name="Pisabarro A.G."/>
            <person name="Kuo A."/>
            <person name="Tritt A."/>
            <person name="Lipzen A."/>
            <person name="He G."/>
            <person name="Yan M."/>
            <person name="Ng V."/>
            <person name="Cullen D."/>
            <person name="Martin F."/>
            <person name="Rosso M.-N."/>
            <person name="Henrissat B."/>
            <person name="Hibbett D."/>
            <person name="Martinez A.T."/>
            <person name="Grigoriev I.V."/>
        </authorList>
    </citation>
    <scope>NUCLEOTIDE SEQUENCE</scope>
    <source>
        <strain evidence="3">CIRM-BRFM 674</strain>
    </source>
</reference>
<evidence type="ECO:0000313" key="4">
    <source>
        <dbReference type="Proteomes" id="UP000807469"/>
    </source>
</evidence>
<proteinExistence type="predicted"/>
<dbReference type="InterPro" id="IPR011333">
    <property type="entry name" value="SKP1/BTB/POZ_sf"/>
</dbReference>
<dbReference type="InterPro" id="IPR000210">
    <property type="entry name" value="BTB/POZ_dom"/>
</dbReference>
<feature type="domain" description="BTB" evidence="2">
    <location>
        <begin position="50"/>
        <end position="123"/>
    </location>
</feature>
<dbReference type="Proteomes" id="UP000807469">
    <property type="component" value="Unassembled WGS sequence"/>
</dbReference>
<evidence type="ECO:0000256" key="1">
    <source>
        <dbReference type="SAM" id="MobiDB-lite"/>
    </source>
</evidence>
<dbReference type="OrthoDB" id="2886395at2759"/>